<protein>
    <submittedName>
        <fullName evidence="1">Uncharacterized protein</fullName>
    </submittedName>
</protein>
<organism evidence="1 2">
    <name type="scientific">Pseudomonas lutea</name>
    <dbReference type="NCBI Taxonomy" id="243924"/>
    <lineage>
        <taxon>Bacteria</taxon>
        <taxon>Pseudomonadati</taxon>
        <taxon>Pseudomonadota</taxon>
        <taxon>Gammaproteobacteria</taxon>
        <taxon>Pseudomonadales</taxon>
        <taxon>Pseudomonadaceae</taxon>
        <taxon>Pseudomonas</taxon>
    </lineage>
</organism>
<proteinExistence type="predicted"/>
<keyword evidence="2" id="KW-1185">Reference proteome</keyword>
<evidence type="ECO:0000313" key="2">
    <source>
        <dbReference type="Proteomes" id="UP000625247"/>
    </source>
</evidence>
<comment type="caution">
    <text evidence="1">The sequence shown here is derived from an EMBL/GenBank/DDBJ whole genome shotgun (WGS) entry which is preliminary data.</text>
</comment>
<dbReference type="Proteomes" id="UP000625247">
    <property type="component" value="Unassembled WGS sequence"/>
</dbReference>
<dbReference type="RefSeq" id="WP_191943139.1">
    <property type="nucleotide sequence ID" value="NZ_JACYNP010000002.1"/>
</dbReference>
<reference evidence="1 2" key="1">
    <citation type="journal article" date="2020" name="FEMS Microbiol. Ecol.">
        <title>Temporal dynamics of bacterial communities during seed development and maturation.</title>
        <authorList>
            <person name="Chesneau G."/>
            <person name="Torres-Cortes G."/>
            <person name="Briand M."/>
            <person name="Darrasse A."/>
            <person name="Preveaux A."/>
            <person name="Marais C."/>
            <person name="Jacques M.A."/>
            <person name="Shade A."/>
            <person name="Barret M."/>
        </authorList>
    </citation>
    <scope>NUCLEOTIDE SEQUENCE [LARGE SCALE GENOMIC DNA]</scope>
    <source>
        <strain evidence="1 2">CFBP13723</strain>
    </source>
</reference>
<sequence>MTKRGEKYWLWSDCLLQSTTRKTVTDGGAQIEVSARTSRRAVTQLFVGAYQANGLALAEEYYADCPDESVEQALDWGERRGQFLIESRGMHQAVRAWPKRTSRGRTGLVLPAIDARDWSRTAFLARINAAQARYKAACRKMVEVMKRSNVPKEEWEACRVELNAAIDERASALRINTH</sequence>
<gene>
    <name evidence="1" type="ORF">IFT62_04075</name>
</gene>
<dbReference type="EMBL" id="JACYNP010000002">
    <property type="protein sequence ID" value="MBD8120382.1"/>
    <property type="molecule type" value="Genomic_DNA"/>
</dbReference>
<accession>A0ABR9A2X7</accession>
<name>A0ABR9A2X7_9PSED</name>
<evidence type="ECO:0000313" key="1">
    <source>
        <dbReference type="EMBL" id="MBD8120382.1"/>
    </source>
</evidence>